<dbReference type="PANTHER" id="PTHR24023:SF861">
    <property type="entry name" value="ACETYLCHOLINESTERASE COLLAGENIC TAIL PEPTIDE"/>
    <property type="match status" value="1"/>
</dbReference>
<feature type="compositionally biased region" description="Basic and acidic residues" evidence="4">
    <location>
        <begin position="194"/>
        <end position="203"/>
    </location>
</feature>
<organism evidence="5 6">
    <name type="scientific">Bos indicus x Bos taurus</name>
    <name type="common">Hybrid cattle</name>
    <dbReference type="NCBI Taxonomy" id="30522"/>
    <lineage>
        <taxon>Eukaryota</taxon>
        <taxon>Metazoa</taxon>
        <taxon>Chordata</taxon>
        <taxon>Craniata</taxon>
        <taxon>Vertebrata</taxon>
        <taxon>Euteleostomi</taxon>
        <taxon>Mammalia</taxon>
        <taxon>Eutheria</taxon>
        <taxon>Laurasiatheria</taxon>
        <taxon>Artiodactyla</taxon>
        <taxon>Ruminantia</taxon>
        <taxon>Pecora</taxon>
        <taxon>Bovidae</taxon>
        <taxon>Bovinae</taxon>
        <taxon>Bos</taxon>
    </lineage>
</organism>
<dbReference type="OMA" id="LCLPLWF"/>
<reference evidence="5" key="2">
    <citation type="submission" date="2025-08" db="UniProtKB">
        <authorList>
            <consortium name="Ensembl"/>
        </authorList>
    </citation>
    <scope>IDENTIFICATION</scope>
</reference>
<dbReference type="AlphaFoldDB" id="A0A4W2E3B3"/>
<feature type="compositionally biased region" description="Pro residues" evidence="4">
    <location>
        <begin position="179"/>
        <end position="188"/>
    </location>
</feature>
<dbReference type="Ensembl" id="ENSBIXT00000052687.1">
    <property type="protein sequence ID" value="ENSBIXP00000026110.1"/>
    <property type="gene ID" value="ENSBIXG00000007893.1"/>
</dbReference>
<dbReference type="NCBIfam" id="TIGR02232">
    <property type="entry name" value="myxo_disulf_rpt"/>
    <property type="match status" value="1"/>
</dbReference>
<evidence type="ECO:0000313" key="5">
    <source>
        <dbReference type="Ensembl" id="ENSBIXP00000026110.1"/>
    </source>
</evidence>
<dbReference type="InterPro" id="IPR011936">
    <property type="entry name" value="Myxo_disulph_rpt"/>
</dbReference>
<feature type="region of interest" description="Disordered" evidence="4">
    <location>
        <begin position="1"/>
        <end position="67"/>
    </location>
</feature>
<keyword evidence="1" id="KW-0732">Signal</keyword>
<evidence type="ECO:0000256" key="1">
    <source>
        <dbReference type="ARBA" id="ARBA00022729"/>
    </source>
</evidence>
<proteinExistence type="predicted"/>
<dbReference type="GO" id="GO:0005615">
    <property type="term" value="C:extracellular space"/>
    <property type="evidence" value="ECO:0007669"/>
    <property type="project" value="TreeGrafter"/>
</dbReference>
<evidence type="ECO:0000256" key="4">
    <source>
        <dbReference type="SAM" id="MobiDB-lite"/>
    </source>
</evidence>
<sequence length="534" mass="55026">MLFLSQAAPHRPGHPPERREPCLPLPVPGSSGLASRPLASGAEAGIGQLPPQMPSRAGAGSAGGVTTLSQPPEGARCQCAWALPAMTGPPLSLAHLLTVSGLLCYSACCLAALPGLDQKRRGGPRACCLLTPPPPPLFPPPFFRGARGPLLSPDMKNLVLELETAQSPCAQGSLSSSGPPGPQGPPGLPGKTGPKGEKGELGRPGRKGRPGPPGVPGMPGPVGWPGPEGPRGEKGDLGLMGLPGSRGPMGSKGYPGSRGEKGSRGERGDLGPKGEKGFPGFPGMLGQKGEMGPKGEPGLAGHRGPTGRPGKRGKQGQKGDSGVTGPPGKPGPSGPPGRPGLPGPPGPPSAGQLVMGPKGERGFPGPPGRCLCGPPMNVNNPSYGESVYGPSSPRVPVIFVVNNQEELERLNTQNAIAFRRDQRSLYFKDSFGWLPVQLTPVHPRDYPGDHRGSCGDGVLQPGEECDDGNADAGDDCIRCRRAYCGDGHRHRGVEDCDGADFGHLTCETYLPGSYGDLRCTPYCFIDSTPCRYFT</sequence>
<feature type="compositionally biased region" description="Pro residues" evidence="4">
    <location>
        <begin position="327"/>
        <end position="348"/>
    </location>
</feature>
<feature type="compositionally biased region" description="Pro residues" evidence="4">
    <location>
        <begin position="210"/>
        <end position="228"/>
    </location>
</feature>
<dbReference type="GO" id="GO:0030198">
    <property type="term" value="P:extracellular matrix organization"/>
    <property type="evidence" value="ECO:0007669"/>
    <property type="project" value="TreeGrafter"/>
</dbReference>
<dbReference type="Proteomes" id="UP000314981">
    <property type="component" value="Chromosome 1"/>
</dbReference>
<feature type="region of interest" description="Disordered" evidence="4">
    <location>
        <begin position="166"/>
        <end position="368"/>
    </location>
</feature>
<reference evidence="5" key="3">
    <citation type="submission" date="2025-09" db="UniProtKB">
        <authorList>
            <consortium name="Ensembl"/>
        </authorList>
    </citation>
    <scope>IDENTIFICATION</scope>
</reference>
<keyword evidence="2" id="KW-0677">Repeat</keyword>
<reference evidence="5 6" key="1">
    <citation type="submission" date="2018-11" db="EMBL/GenBank/DDBJ databases">
        <title>Haplotype-resolved cattle genomes.</title>
        <authorList>
            <person name="Low W.Y."/>
            <person name="Tearle R."/>
            <person name="Bickhart D.M."/>
            <person name="Rosen B.D."/>
            <person name="Koren S."/>
            <person name="Rhie A."/>
            <person name="Hiendleder S."/>
            <person name="Phillippy A.M."/>
            <person name="Smith T.P.L."/>
            <person name="Williams J.L."/>
        </authorList>
    </citation>
    <scope>NUCLEOTIDE SEQUENCE [LARGE SCALE GENOMIC DNA]</scope>
</reference>
<evidence type="ECO:0000256" key="3">
    <source>
        <dbReference type="ARBA" id="ARBA00023157"/>
    </source>
</evidence>
<dbReference type="GO" id="GO:0031012">
    <property type="term" value="C:extracellular matrix"/>
    <property type="evidence" value="ECO:0007669"/>
    <property type="project" value="TreeGrafter"/>
</dbReference>
<dbReference type="GO" id="GO:0030020">
    <property type="term" value="F:extracellular matrix structural constituent conferring tensile strength"/>
    <property type="evidence" value="ECO:0007669"/>
    <property type="project" value="TreeGrafter"/>
</dbReference>
<accession>A0A4W2E3B3</accession>
<evidence type="ECO:0000313" key="6">
    <source>
        <dbReference type="Proteomes" id="UP000314981"/>
    </source>
</evidence>
<dbReference type="PANTHER" id="PTHR24023">
    <property type="entry name" value="COLLAGEN ALPHA"/>
    <property type="match status" value="1"/>
</dbReference>
<gene>
    <name evidence="5" type="primary">COLQ</name>
</gene>
<dbReference type="InterPro" id="IPR050149">
    <property type="entry name" value="Collagen_superfamily"/>
</dbReference>
<protein>
    <submittedName>
        <fullName evidence="5">Collagen like tail subunit of asymmetric acetylcholinesterase</fullName>
    </submittedName>
</protein>
<keyword evidence="3" id="KW-1015">Disulfide bond</keyword>
<feature type="compositionally biased region" description="Basic and acidic residues" evidence="4">
    <location>
        <begin position="258"/>
        <end position="276"/>
    </location>
</feature>
<dbReference type="STRING" id="30522.A0A4W2E3B3"/>
<keyword evidence="6" id="KW-1185">Reference proteome</keyword>
<evidence type="ECO:0000256" key="2">
    <source>
        <dbReference type="ARBA" id="ARBA00022737"/>
    </source>
</evidence>
<name>A0A4W2E3B3_BOBOX</name>